<keyword evidence="12" id="KW-1185">Reference proteome</keyword>
<dbReference type="Gene3D" id="3.40.50.720">
    <property type="entry name" value="NAD(P)-binding Rossmann-like Domain"/>
    <property type="match status" value="1"/>
</dbReference>
<dbReference type="SUPFAM" id="SSF47336">
    <property type="entry name" value="ACP-like"/>
    <property type="match status" value="1"/>
</dbReference>
<dbReference type="OrthoDB" id="4516163at2"/>
<evidence type="ECO:0000256" key="1">
    <source>
        <dbReference type="ARBA" id="ARBA00005189"/>
    </source>
</evidence>
<dbReference type="InterPro" id="IPR042104">
    <property type="entry name" value="PKS_dehydratase_sf"/>
</dbReference>
<dbReference type="SUPFAM" id="SSF52151">
    <property type="entry name" value="FabD/lysophospholipase-like"/>
    <property type="match status" value="1"/>
</dbReference>
<evidence type="ECO:0000259" key="10">
    <source>
        <dbReference type="PROSITE" id="PS52019"/>
    </source>
</evidence>
<gene>
    <name evidence="11" type="ORF">DFR70_1391</name>
</gene>
<dbReference type="InterPro" id="IPR013968">
    <property type="entry name" value="PKS_KR"/>
</dbReference>
<dbReference type="InterPro" id="IPR049552">
    <property type="entry name" value="PKS_DH_N"/>
</dbReference>
<feature type="active site" description="Proton acceptor; for dehydratase activity" evidence="8">
    <location>
        <position position="522"/>
    </location>
</feature>
<dbReference type="FunFam" id="1.10.1200.10:FF:000007">
    <property type="entry name" value="Probable polyketide synthase pks17"/>
    <property type="match status" value="1"/>
</dbReference>
<dbReference type="Gene3D" id="1.10.1200.10">
    <property type="entry name" value="ACP-like"/>
    <property type="match status" value="1"/>
</dbReference>
<feature type="active site" description="Proton donor; for dehydratase activity" evidence="8">
    <location>
        <position position="682"/>
    </location>
</feature>
<keyword evidence="3" id="KW-0597">Phosphoprotein</keyword>
<evidence type="ECO:0000313" key="11">
    <source>
        <dbReference type="EMBL" id="PXX51905.1"/>
    </source>
</evidence>
<dbReference type="InterPro" id="IPR020807">
    <property type="entry name" value="PKS_DH"/>
</dbReference>
<feature type="domain" description="PKS/mFAS DH" evidence="10">
    <location>
        <begin position="490"/>
        <end position="758"/>
    </location>
</feature>
<dbReference type="InterPro" id="IPR016039">
    <property type="entry name" value="Thiolase-like"/>
</dbReference>
<evidence type="ECO:0000259" key="9">
    <source>
        <dbReference type="PROSITE" id="PS50075"/>
    </source>
</evidence>
<keyword evidence="4" id="KW-0808">Transferase</keyword>
<dbReference type="SMART" id="SM00826">
    <property type="entry name" value="PKS_DH"/>
    <property type="match status" value="1"/>
</dbReference>
<dbReference type="PANTHER" id="PTHR43775">
    <property type="entry name" value="FATTY ACID SYNTHASE"/>
    <property type="match status" value="1"/>
</dbReference>
<evidence type="ECO:0000313" key="12">
    <source>
        <dbReference type="Proteomes" id="UP000247569"/>
    </source>
</evidence>
<dbReference type="InterPro" id="IPR020806">
    <property type="entry name" value="PKS_PP-bd"/>
</dbReference>
<evidence type="ECO:0000256" key="4">
    <source>
        <dbReference type="ARBA" id="ARBA00022679"/>
    </source>
</evidence>
<comment type="caution">
    <text evidence="11">The sequence shown here is derived from an EMBL/GenBank/DDBJ whole genome shotgun (WGS) entry which is preliminary data.</text>
</comment>
<dbReference type="Pfam" id="PF16197">
    <property type="entry name" value="KAsynt_C_assoc"/>
    <property type="match status" value="1"/>
</dbReference>
<dbReference type="Pfam" id="PF08659">
    <property type="entry name" value="KR"/>
    <property type="match status" value="1"/>
</dbReference>
<dbReference type="Pfam" id="PF00698">
    <property type="entry name" value="Acyl_transf_1"/>
    <property type="match status" value="1"/>
</dbReference>
<dbReference type="InterPro" id="IPR001227">
    <property type="entry name" value="Ac_transferase_dom_sf"/>
</dbReference>
<feature type="region of interest" description="N-terminal hotdog fold" evidence="8">
    <location>
        <begin position="490"/>
        <end position="614"/>
    </location>
</feature>
<evidence type="ECO:0000256" key="8">
    <source>
        <dbReference type="PROSITE-ProRule" id="PRU01363"/>
    </source>
</evidence>
<dbReference type="InterPro" id="IPR032821">
    <property type="entry name" value="PKS_assoc"/>
</dbReference>
<keyword evidence="6" id="KW-0443">Lipid metabolism</keyword>
<dbReference type="InterPro" id="IPR009081">
    <property type="entry name" value="PP-bd_ACP"/>
</dbReference>
<evidence type="ECO:0000256" key="5">
    <source>
        <dbReference type="ARBA" id="ARBA00022832"/>
    </source>
</evidence>
<sequence>TEQQPWPEHNRPRRAAVSSFGISGTNAHIILEQPQEIAPIVDERNPLPVIPLPLSGRGRAAVRAQALRLADALSAADSVLDVGYSLATTRAALDDRAVVLASDASECDAALTALATGVTHPAVITGRATEGGVAMVFSGQGGQRLGMGRELYDTYPAYADAFDTTCAELDLHLPQPLRDIIFGTDQHLLHRTAYAQPALFAVQVALYRLWESWGITPTIVTGHSIGEITAAHIAGALTLPDAARLITLRGQLMQSLPEDGAMLAVDTTEHEARNYLREHQRTIDIAAVNNPKSIVLSGDKTALQTIAEQLSDHRTTWLRVSHAFHSPLMEPILDHYRAAINELTFTTPTIPLVSTLTGQLTDHTTLTNPQHWINHARNTVRFTDAITTIANHNPAVYLTIGPDAALTAHIPGVSCASLRHDRPETETITTALAHLVVNGVDPNWHNYFHGTNARKTDLPTYPFQRQHLWLDNQPSGVVDLGAAGLDTADHPILKASVTFPSSGRMLFSGRVSVRSQPWLADHVVHGAVLFPGAAFVDLVLHAGFRSGHPRLAELTIDVPLALTDTDGAQLRVEIDEAVNGRRGVAVFSRPEGAEPDEPWTRHCVGVLDAEPVVAPDPVTWPPADAEPVGVDDFYEGMSESGIVYGPAFRGLRAAWRRGDELFAMVRLDHDTGEFALHPALFDAALQVAAIDAHAEGGSDLPFSFADVALQAPARDELRVRLVRRGDHEVALDFAGADGKYVGSIAALVGRAVSDRPRATRVTALRLDWQPVALPHVAELPSDTTVLDAAVRPSPHGDVAESARLTAEHVLCSVQDWLARQGAAARLVVVTTGVGAADPALRLPAAAVWGLVRSVQIEHPGRVVLVDTDRGTETLAAAIASGEPQLRLSSGGALVPRLVRRAPSTEQPRFEPGTVLVTGASGALGGLIATHLVESYGVRKLLLVSRRGAAAPGADEFGARLRALGAEVDFAACDVGDRSALAKLVAAVPADAPLRAVVHCAGVVDDATTDGQSGERLRRVFAPKADAAWHLHELTRDLDLSAFVLFSSAAGVLGSAGQANYAAANAFLDGLAAARRAQGLAAVSMAWGLWDSEAGMTGALDAADRRRLARTGIVPIRVEQGLALFDAALTAEDALAVPLLLNRAALRDAVAIPAVLRGFAPAPETGRSAESPADRIRGLTGAERRVAVLELVHAEVAATLGHASTATIAAERSFADLGFDSLTATELRNRLTARTGVALPATVAFDHPSPTALATFLDGELPGAPDTLLTELDRLAARLAAEPPTDEHAHIAQRLTDLLDEWNRRGATNGHNGADLADTTPEELMDFIDRNL</sequence>
<dbReference type="InterPro" id="IPR016035">
    <property type="entry name" value="Acyl_Trfase/lysoPLipase"/>
</dbReference>
<dbReference type="SMART" id="SM00827">
    <property type="entry name" value="PKS_AT"/>
    <property type="match status" value="1"/>
</dbReference>
<dbReference type="SMART" id="SM01294">
    <property type="entry name" value="PKS_PP_betabranch"/>
    <property type="match status" value="1"/>
</dbReference>
<dbReference type="SUPFAM" id="SSF55048">
    <property type="entry name" value="Probable ACP-binding domain of malonyl-CoA ACP transacylase"/>
    <property type="match status" value="1"/>
</dbReference>
<feature type="domain" description="Carrier" evidence="9">
    <location>
        <begin position="1185"/>
        <end position="1260"/>
    </location>
</feature>
<dbReference type="Gene3D" id="3.10.129.110">
    <property type="entry name" value="Polyketide synthase dehydratase"/>
    <property type="match status" value="1"/>
</dbReference>
<dbReference type="SMART" id="SM00822">
    <property type="entry name" value="PKS_KR"/>
    <property type="match status" value="1"/>
</dbReference>
<keyword evidence="5" id="KW-0276">Fatty acid metabolism</keyword>
<dbReference type="InterPro" id="IPR016036">
    <property type="entry name" value="Malonyl_transacylase_ACP-bd"/>
</dbReference>
<keyword evidence="2" id="KW-0596">Phosphopantetheine</keyword>
<dbReference type="PROSITE" id="PS00012">
    <property type="entry name" value="PHOSPHOPANTETHEINE"/>
    <property type="match status" value="1"/>
</dbReference>
<dbReference type="Pfam" id="PF14765">
    <property type="entry name" value="PS-DH"/>
    <property type="match status" value="1"/>
</dbReference>
<accession>A0A318K9L2</accession>
<feature type="region of interest" description="C-terminal hotdog fold" evidence="8">
    <location>
        <begin position="625"/>
        <end position="758"/>
    </location>
</feature>
<feature type="non-terminal residue" evidence="11">
    <location>
        <position position="1"/>
    </location>
</feature>
<dbReference type="Gene3D" id="3.40.47.10">
    <property type="match status" value="1"/>
</dbReference>
<reference evidence="11 12" key="1">
    <citation type="submission" date="2018-05" db="EMBL/GenBank/DDBJ databases">
        <title>Genomic Encyclopedia of Type Strains, Phase IV (KMG-IV): sequencing the most valuable type-strain genomes for metagenomic binning, comparative biology and taxonomic classification.</title>
        <authorList>
            <person name="Goeker M."/>
        </authorList>
    </citation>
    <scope>NUCLEOTIDE SEQUENCE [LARGE SCALE GENOMIC DNA]</scope>
    <source>
        <strain evidence="11 12">DSM 44704</strain>
    </source>
</reference>
<dbReference type="GO" id="GO:0006633">
    <property type="term" value="P:fatty acid biosynthetic process"/>
    <property type="evidence" value="ECO:0007669"/>
    <property type="project" value="TreeGrafter"/>
</dbReference>
<dbReference type="CDD" id="cd08956">
    <property type="entry name" value="KR_3_FAS_SDR_x"/>
    <property type="match status" value="1"/>
</dbReference>
<evidence type="ECO:0000256" key="7">
    <source>
        <dbReference type="ARBA" id="ARBA00023315"/>
    </source>
</evidence>
<dbReference type="Proteomes" id="UP000247569">
    <property type="component" value="Unassembled WGS sequence"/>
</dbReference>
<dbReference type="InterPro" id="IPR050091">
    <property type="entry name" value="PKS_NRPS_Biosynth_Enz"/>
</dbReference>
<dbReference type="InterPro" id="IPR014043">
    <property type="entry name" value="Acyl_transferase_dom"/>
</dbReference>
<evidence type="ECO:0000256" key="2">
    <source>
        <dbReference type="ARBA" id="ARBA00022450"/>
    </source>
</evidence>
<dbReference type="Pfam" id="PF21089">
    <property type="entry name" value="PKS_DH_N"/>
    <property type="match status" value="1"/>
</dbReference>
<organism evidence="11 12">
    <name type="scientific">Nocardia tenerifensis</name>
    <dbReference type="NCBI Taxonomy" id="228006"/>
    <lineage>
        <taxon>Bacteria</taxon>
        <taxon>Bacillati</taxon>
        <taxon>Actinomycetota</taxon>
        <taxon>Actinomycetes</taxon>
        <taxon>Mycobacteriales</taxon>
        <taxon>Nocardiaceae</taxon>
        <taxon>Nocardia</taxon>
    </lineage>
</organism>
<dbReference type="GO" id="GO:0031177">
    <property type="term" value="F:phosphopantetheine binding"/>
    <property type="evidence" value="ECO:0007669"/>
    <property type="project" value="InterPro"/>
</dbReference>
<dbReference type="Pfam" id="PF22953">
    <property type="entry name" value="SpnB_Rossmann"/>
    <property type="match status" value="1"/>
</dbReference>
<dbReference type="RefSeq" id="WP_110294007.1">
    <property type="nucleotide sequence ID" value="NZ_QJKF01000039.1"/>
</dbReference>
<dbReference type="SUPFAM" id="SSF51735">
    <property type="entry name" value="NAD(P)-binding Rossmann-fold domains"/>
    <property type="match status" value="2"/>
</dbReference>
<dbReference type="InterPro" id="IPR049900">
    <property type="entry name" value="PKS_mFAS_DH"/>
</dbReference>
<name>A0A318K9L2_9NOCA</name>
<dbReference type="GO" id="GO:0004312">
    <property type="term" value="F:fatty acid synthase activity"/>
    <property type="evidence" value="ECO:0007669"/>
    <property type="project" value="TreeGrafter"/>
</dbReference>
<dbReference type="PANTHER" id="PTHR43775:SF51">
    <property type="entry name" value="INACTIVE PHENOLPHTHIOCEROL SYNTHESIS POLYKETIDE SYNTHASE TYPE I PKS1-RELATED"/>
    <property type="match status" value="1"/>
</dbReference>
<dbReference type="SMART" id="SM00823">
    <property type="entry name" value="PKS_PP"/>
    <property type="match status" value="1"/>
</dbReference>
<dbReference type="Gene3D" id="3.40.366.10">
    <property type="entry name" value="Malonyl-Coenzyme A Acyl Carrier Protein, domain 2"/>
    <property type="match status" value="1"/>
</dbReference>
<evidence type="ECO:0000256" key="3">
    <source>
        <dbReference type="ARBA" id="ARBA00022553"/>
    </source>
</evidence>
<keyword evidence="7" id="KW-0012">Acyltransferase</keyword>
<dbReference type="InterPro" id="IPR036736">
    <property type="entry name" value="ACP-like_sf"/>
</dbReference>
<dbReference type="InterPro" id="IPR006162">
    <property type="entry name" value="Ppantetheine_attach_site"/>
</dbReference>
<proteinExistence type="predicted"/>
<dbReference type="EMBL" id="QJKF01000039">
    <property type="protein sequence ID" value="PXX51905.1"/>
    <property type="molecule type" value="Genomic_DNA"/>
</dbReference>
<dbReference type="PROSITE" id="PS52019">
    <property type="entry name" value="PKS_MFAS_DH"/>
    <property type="match status" value="1"/>
</dbReference>
<dbReference type="Gene3D" id="3.30.70.3290">
    <property type="match status" value="1"/>
</dbReference>
<dbReference type="PROSITE" id="PS50075">
    <property type="entry name" value="CARRIER"/>
    <property type="match status" value="1"/>
</dbReference>
<dbReference type="InterPro" id="IPR036291">
    <property type="entry name" value="NAD(P)-bd_dom_sf"/>
</dbReference>
<protein>
    <submittedName>
        <fullName evidence="11">Ketoacyl-synthetase-like protein</fullName>
    </submittedName>
</protein>
<dbReference type="Pfam" id="PF00550">
    <property type="entry name" value="PP-binding"/>
    <property type="match status" value="1"/>
</dbReference>
<evidence type="ECO:0000256" key="6">
    <source>
        <dbReference type="ARBA" id="ARBA00023098"/>
    </source>
</evidence>
<dbReference type="InterPro" id="IPR055123">
    <property type="entry name" value="SpnB-like_Rossmann"/>
</dbReference>
<dbReference type="FunFam" id="3.40.366.10:FF:000002">
    <property type="entry name" value="Probable polyketide synthase 2"/>
    <property type="match status" value="1"/>
</dbReference>
<dbReference type="InterPro" id="IPR049551">
    <property type="entry name" value="PKS_DH_C"/>
</dbReference>
<comment type="pathway">
    <text evidence="1">Lipid metabolism.</text>
</comment>
<dbReference type="InterPro" id="IPR057326">
    <property type="entry name" value="KR_dom"/>
</dbReference>